<dbReference type="InterPro" id="IPR013022">
    <property type="entry name" value="Xyl_isomerase-like_TIM-brl"/>
</dbReference>
<evidence type="ECO:0000313" key="3">
    <source>
        <dbReference type="Proteomes" id="UP001501095"/>
    </source>
</evidence>
<dbReference type="RefSeq" id="WP_344534544.1">
    <property type="nucleotide sequence ID" value="NZ_BAAATM010000003.1"/>
</dbReference>
<dbReference type="PANTHER" id="PTHR12110:SF52">
    <property type="entry name" value="XYLOSE ISOMERASE"/>
    <property type="match status" value="1"/>
</dbReference>
<reference evidence="2 3" key="1">
    <citation type="journal article" date="2019" name="Int. J. Syst. Evol. Microbiol.">
        <title>The Global Catalogue of Microorganisms (GCM) 10K type strain sequencing project: providing services to taxonomists for standard genome sequencing and annotation.</title>
        <authorList>
            <consortium name="The Broad Institute Genomics Platform"/>
            <consortium name="The Broad Institute Genome Sequencing Center for Infectious Disease"/>
            <person name="Wu L."/>
            <person name="Ma J."/>
        </authorList>
    </citation>
    <scope>NUCLEOTIDE SEQUENCE [LARGE SCALE GENOMIC DNA]</scope>
    <source>
        <strain evidence="2 3">JCM 6924</strain>
    </source>
</reference>
<organism evidence="2 3">
    <name type="scientific">Streptomyces levis</name>
    <dbReference type="NCBI Taxonomy" id="285566"/>
    <lineage>
        <taxon>Bacteria</taxon>
        <taxon>Bacillati</taxon>
        <taxon>Actinomycetota</taxon>
        <taxon>Actinomycetes</taxon>
        <taxon>Kitasatosporales</taxon>
        <taxon>Streptomycetaceae</taxon>
        <taxon>Streptomyces</taxon>
    </lineage>
</organism>
<feature type="domain" description="Xylose isomerase-like TIM barrel" evidence="1">
    <location>
        <begin position="29"/>
        <end position="280"/>
    </location>
</feature>
<comment type="caution">
    <text evidence="2">The sequence shown here is derived from an EMBL/GenBank/DDBJ whole genome shotgun (WGS) entry which is preliminary data.</text>
</comment>
<dbReference type="Gene3D" id="3.20.20.150">
    <property type="entry name" value="Divalent-metal-dependent TIM barrel enzymes"/>
    <property type="match status" value="1"/>
</dbReference>
<dbReference type="InterPro" id="IPR036237">
    <property type="entry name" value="Xyl_isomerase-like_sf"/>
</dbReference>
<dbReference type="Pfam" id="PF01261">
    <property type="entry name" value="AP_endonuc_2"/>
    <property type="match status" value="1"/>
</dbReference>
<proteinExistence type="predicted"/>
<protein>
    <submittedName>
        <fullName evidence="2">Sugar phosphate isomerase/epimerase</fullName>
    </submittedName>
</protein>
<dbReference type="GO" id="GO:0016853">
    <property type="term" value="F:isomerase activity"/>
    <property type="evidence" value="ECO:0007669"/>
    <property type="project" value="UniProtKB-KW"/>
</dbReference>
<dbReference type="Proteomes" id="UP001501095">
    <property type="component" value="Unassembled WGS sequence"/>
</dbReference>
<dbReference type="InterPro" id="IPR050312">
    <property type="entry name" value="IolE/XylAMocC-like"/>
</dbReference>
<evidence type="ECO:0000259" key="1">
    <source>
        <dbReference type="Pfam" id="PF01261"/>
    </source>
</evidence>
<sequence>MTTAPPVPLRFGYGTNGFGDHTLDDALTVLADLGYEGVALTLDPRHLDPFGDDLPARLRRLAARLDRLGLTVVIETGGRYVLDPWRKHQPVLMSDEGAGRRVDLLLRAVRIAAELGAQAMSFWSGTPDPRTPEALVWDRLLAGCDTVAEAAGRAGVPLGFEPEPGMFIDTLDAYDELCRRLGGPDALGLTLDIGHCRCLEPQPVADCVRRVADRLVNVQIEDMRRGTHEHLEFGTGEIDFPPVLAALSDSGYRGLVGVELPRHSHAAVTVARDSLAFLRAARDRAAAGRTEAAA</sequence>
<keyword evidence="2" id="KW-0413">Isomerase</keyword>
<gene>
    <name evidence="2" type="ORF">GCM10010423_10430</name>
</gene>
<dbReference type="PANTHER" id="PTHR12110">
    <property type="entry name" value="HYDROXYPYRUVATE ISOMERASE"/>
    <property type="match status" value="1"/>
</dbReference>
<name>A0ABN3NEY2_9ACTN</name>
<dbReference type="EMBL" id="BAAATM010000003">
    <property type="protein sequence ID" value="GAA2519975.1"/>
    <property type="molecule type" value="Genomic_DNA"/>
</dbReference>
<evidence type="ECO:0000313" key="2">
    <source>
        <dbReference type="EMBL" id="GAA2519975.1"/>
    </source>
</evidence>
<keyword evidence="3" id="KW-1185">Reference proteome</keyword>
<accession>A0ABN3NEY2</accession>
<dbReference type="SUPFAM" id="SSF51658">
    <property type="entry name" value="Xylose isomerase-like"/>
    <property type="match status" value="1"/>
</dbReference>